<dbReference type="Pfam" id="PF03105">
    <property type="entry name" value="SPX"/>
    <property type="match status" value="2"/>
</dbReference>
<proteinExistence type="inferred from homology"/>
<gene>
    <name evidence="14" type="ORF">EZV62_017864</name>
</gene>
<protein>
    <recommendedName>
        <fullName evidence="16">SPX domain-containing protein</fullName>
    </recommendedName>
</protein>
<dbReference type="GO" id="GO:0000822">
    <property type="term" value="F:inositol hexakisphosphate binding"/>
    <property type="evidence" value="ECO:0007669"/>
    <property type="project" value="TreeGrafter"/>
</dbReference>
<evidence type="ECO:0008006" key="16">
    <source>
        <dbReference type="Google" id="ProtNLM"/>
    </source>
</evidence>
<feature type="transmembrane region" description="Helical" evidence="11">
    <location>
        <begin position="1309"/>
        <end position="1328"/>
    </location>
</feature>
<sequence>MKFGKEFASQMVPEWQEKYMDYDFLKSRLKEILLFKQKSRPMTSGPIGLTRKMSLYRAFSGLISTPKHGTNPISPSPDLENHSIFVNSVSRDGSHSYETTFLMSSDDGGEYELVYFRRLDDEFNKVDKFYRDKVKEVLKEAEVLNKQMNALIAFRIKVENPPMTGFDRTVEMTRLASDIATSTAELRISVPAGARASRRAADLMEIIEETGESSHALSDESNEDDSEEKRLEKSNNNAKQTVVQPRKPPPKLQNTKNARPAPLDVLNRVRINNTIETPRSTIKTILNVPLQTELKFNRKNLKKVEDQLKLAFVEFHHKLRLLKNYCFLNMMAFSKIMKKYDKISSRSASKSYMKMVDNSYLGSSDEVTKLLERVEVTFVKHFSNANRTKGMNVLRPKAKRERHRITFSTGFFAGCTFALLIALVTIIRVHGLLDRGKSAGRIMYMDNLFPLYSLFGFLVLHMIMYGINIFYWRKYRVNYSFIFGFKQGTELGYRQIFLVSFGIAMLALLTVIGNLDMEADPKTQNYNGFTESFPLILVILLIVLLFMPFNILCRSSRFFFLTCLFHCIAAPLYKVTLPDFFLADQFTSQVQALRSLEFYICYYGWADVARRSNKCNSYNVYTVFFFIVAVIPYMSRLLQCLRRLFEEKDPMQGWNGLKYFITIVAVCMRTAMLLKGNEDKLGWKISAWIFSVTAAVVGTYWDLVYDWGLLNRNSKNRWLRDKLLVPEKKIYFIAIVSLEHFAEICMDANCVSSPMKFGKEFASQMVPEWQEKYMDYDFLKSCLKEILLFKQRTRPISAAGPTSLTQKMTLYRAFSGLISMPRHGTNPINPSPDLENQSISVNSVSRDGSRSYETTFLMSSDHGGEYEIVYFRRLDDEFNKVDKFYRDKVEEVLKEAEVLNKQMDALIAFRIKVENPPMSGFDRTVEMTRLASEIATCTAELHISVPAEARAISSEFFFFFLIINVVNLTLNGHKRRAADHMEIIEETGESSHGQSDETNEDDSDEKPSEKSNNNAKQAAVQPPKPTPKLQHMKEAKLAPLDVLNRVKINNTLQTPQSTIKTILKVPLQTELKFNRKNLKKVEDQLKLAFIEFYQMLRLLKNYSFLNTLAFSKIMKKYDKITSRSASKSYMEMVDNSYLGSSDEVTKLMDRVEVTFVKHFSNANRTKGMNILRPKAKRERHRISFSTGFFAGCTFALLIALVMIIRAHRYLDPDKSQAQIQIMDNLFPLYSLFGFLVLHMIMYGINIFYWRKYKVNYSFIFGFKQGTELGYRQVFLVSFGIAVLALLTVIGNLDMEANPITQDYNRFIESLPLILLILLIVLLFMPFNFLYRSSRFFFLTCLFHGIAAPLYKVTLPDFLLADQLTSQVQALRSLEFFICYYGWGDISHRRNKCSSSGVYNVFFFVVAVLPYMSRLLQCLRRMFEEKDAIQGWNGLKYFITIVAVCLRTALLLDSKNLGWIITSWIFSVVATVVGTYWDLVYDWGLLNRKSKNPWLENEHLNNVGKYRAFKSVPLPFYYEDEDNDE</sequence>
<dbReference type="InterPro" id="IPR034092">
    <property type="entry name" value="PHO1_SPX"/>
</dbReference>
<dbReference type="GO" id="GO:0006817">
    <property type="term" value="P:phosphate ion transport"/>
    <property type="evidence" value="ECO:0007669"/>
    <property type="project" value="UniProtKB-KW"/>
</dbReference>
<feature type="domain" description="EXS" evidence="12">
    <location>
        <begin position="1393"/>
        <end position="1524"/>
    </location>
</feature>
<feature type="transmembrane region" description="Helical" evidence="11">
    <location>
        <begin position="1268"/>
        <end position="1289"/>
    </location>
</feature>
<evidence type="ECO:0000256" key="10">
    <source>
        <dbReference type="SAM" id="MobiDB-lite"/>
    </source>
</evidence>
<evidence type="ECO:0000256" key="3">
    <source>
        <dbReference type="ARBA" id="ARBA00022448"/>
    </source>
</evidence>
<evidence type="ECO:0000256" key="6">
    <source>
        <dbReference type="ARBA" id="ARBA00022692"/>
    </source>
</evidence>
<dbReference type="GO" id="GO:0016036">
    <property type="term" value="P:cellular response to phosphate starvation"/>
    <property type="evidence" value="ECO:0007669"/>
    <property type="project" value="TreeGrafter"/>
</dbReference>
<feature type="domain" description="EXS" evidence="12">
    <location>
        <begin position="616"/>
        <end position="812"/>
    </location>
</feature>
<feature type="transmembrane region" description="Helical" evidence="11">
    <location>
        <begin position="1433"/>
        <end position="1451"/>
    </location>
</feature>
<feature type="domain" description="SPX" evidence="13">
    <location>
        <begin position="1"/>
        <end position="354"/>
    </location>
</feature>
<feature type="transmembrane region" description="Helical" evidence="11">
    <location>
        <begin position="1182"/>
        <end position="1206"/>
    </location>
</feature>
<dbReference type="Proteomes" id="UP000323000">
    <property type="component" value="Chromosome 8"/>
</dbReference>
<feature type="transmembrane region" description="Helical" evidence="11">
    <location>
        <begin position="1226"/>
        <end position="1248"/>
    </location>
</feature>
<feature type="compositionally biased region" description="Polar residues" evidence="10">
    <location>
        <begin position="234"/>
        <end position="243"/>
    </location>
</feature>
<keyword evidence="7 11" id="KW-1133">Transmembrane helix</keyword>
<evidence type="ECO:0000256" key="1">
    <source>
        <dbReference type="ARBA" id="ARBA00004651"/>
    </source>
</evidence>
<dbReference type="PROSITE" id="PS51382">
    <property type="entry name" value="SPX"/>
    <property type="match status" value="2"/>
</dbReference>
<feature type="transmembrane region" description="Helical" evidence="11">
    <location>
        <begin position="686"/>
        <end position="710"/>
    </location>
</feature>
<feature type="transmembrane region" description="Helical" evidence="11">
    <location>
        <begin position="449"/>
        <end position="471"/>
    </location>
</feature>
<feature type="transmembrane region" description="Helical" evidence="11">
    <location>
        <begin position="558"/>
        <end position="576"/>
    </location>
</feature>
<dbReference type="EMBL" id="VAHF01000008">
    <property type="protein sequence ID" value="TXG56551.1"/>
    <property type="molecule type" value="Genomic_DNA"/>
</dbReference>
<evidence type="ECO:0000256" key="7">
    <source>
        <dbReference type="ARBA" id="ARBA00022989"/>
    </source>
</evidence>
<dbReference type="CDD" id="cd14476">
    <property type="entry name" value="SPX_PHO1_like"/>
    <property type="match status" value="2"/>
</dbReference>
<dbReference type="PROSITE" id="PS51380">
    <property type="entry name" value="EXS"/>
    <property type="match status" value="2"/>
</dbReference>
<feature type="transmembrane region" description="Helical" evidence="11">
    <location>
        <begin position="491"/>
        <end position="512"/>
    </location>
</feature>
<evidence type="ECO:0000259" key="13">
    <source>
        <dbReference type="PROSITE" id="PS51382"/>
    </source>
</evidence>
<dbReference type="PANTHER" id="PTHR10783:SF4">
    <property type="entry name" value="PHOSPHATE TRANSPORTER PHO1 HOMOLOG 3"/>
    <property type="match status" value="1"/>
</dbReference>
<evidence type="ECO:0000256" key="11">
    <source>
        <dbReference type="SAM" id="Phobius"/>
    </source>
</evidence>
<evidence type="ECO:0000256" key="4">
    <source>
        <dbReference type="ARBA" id="ARBA00022475"/>
    </source>
</evidence>
<evidence type="ECO:0000313" key="15">
    <source>
        <dbReference type="Proteomes" id="UP000323000"/>
    </source>
</evidence>
<evidence type="ECO:0000259" key="12">
    <source>
        <dbReference type="PROSITE" id="PS51380"/>
    </source>
</evidence>
<feature type="domain" description="SPX" evidence="13">
    <location>
        <begin position="755"/>
        <end position="1131"/>
    </location>
</feature>
<dbReference type="Pfam" id="PF03124">
    <property type="entry name" value="EXS"/>
    <property type="match status" value="2"/>
</dbReference>
<feature type="transmembrane region" description="Helical" evidence="11">
    <location>
        <begin position="656"/>
        <end position="674"/>
    </location>
</feature>
<reference evidence="15" key="1">
    <citation type="journal article" date="2019" name="Gigascience">
        <title>De novo genome assembly of the endangered Acer yangbiense, a plant species with extremely small populations endemic to Yunnan Province, China.</title>
        <authorList>
            <person name="Yang J."/>
            <person name="Wariss H.M."/>
            <person name="Tao L."/>
            <person name="Zhang R."/>
            <person name="Yun Q."/>
            <person name="Hollingsworth P."/>
            <person name="Dao Z."/>
            <person name="Luo G."/>
            <person name="Guo H."/>
            <person name="Ma Y."/>
            <person name="Sun W."/>
        </authorList>
    </citation>
    <scope>NUCLEOTIDE SEQUENCE [LARGE SCALE GENOMIC DNA]</scope>
    <source>
        <strain evidence="15">cv. Malutang</strain>
    </source>
</reference>
<evidence type="ECO:0000256" key="5">
    <source>
        <dbReference type="ARBA" id="ARBA00022592"/>
    </source>
</evidence>
<feature type="transmembrane region" description="Helical" evidence="11">
    <location>
        <begin position="532"/>
        <end position="551"/>
    </location>
</feature>
<feature type="transmembrane region" description="Helical" evidence="11">
    <location>
        <begin position="1457"/>
        <end position="1480"/>
    </location>
</feature>
<comment type="similarity">
    <text evidence="2">Belongs to the SYG1 (TC 2.A.94) family.</text>
</comment>
<dbReference type="PANTHER" id="PTHR10783">
    <property type="entry name" value="XENOTROPIC AND POLYTROPIC RETROVIRUS RECEPTOR 1-RELATED"/>
    <property type="match status" value="1"/>
</dbReference>
<comment type="function">
    <text evidence="9">May transport inorganic phosphate (Pi).</text>
</comment>
<organism evidence="14 15">
    <name type="scientific">Acer yangbiense</name>
    <dbReference type="NCBI Taxonomy" id="1000413"/>
    <lineage>
        <taxon>Eukaryota</taxon>
        <taxon>Viridiplantae</taxon>
        <taxon>Streptophyta</taxon>
        <taxon>Embryophyta</taxon>
        <taxon>Tracheophyta</taxon>
        <taxon>Spermatophyta</taxon>
        <taxon>Magnoliopsida</taxon>
        <taxon>eudicotyledons</taxon>
        <taxon>Gunneridae</taxon>
        <taxon>Pentapetalae</taxon>
        <taxon>rosids</taxon>
        <taxon>malvids</taxon>
        <taxon>Sapindales</taxon>
        <taxon>Sapindaceae</taxon>
        <taxon>Hippocastanoideae</taxon>
        <taxon>Acereae</taxon>
        <taxon>Acer</taxon>
    </lineage>
</organism>
<feature type="transmembrane region" description="Helical" evidence="11">
    <location>
        <begin position="405"/>
        <end position="429"/>
    </location>
</feature>
<feature type="transmembrane region" description="Helical" evidence="11">
    <location>
        <begin position="618"/>
        <end position="635"/>
    </location>
</feature>
<evidence type="ECO:0000256" key="9">
    <source>
        <dbReference type="ARBA" id="ARBA00043939"/>
    </source>
</evidence>
<dbReference type="GO" id="GO:0005886">
    <property type="term" value="C:plasma membrane"/>
    <property type="evidence" value="ECO:0007669"/>
    <property type="project" value="UniProtKB-SubCell"/>
</dbReference>
<dbReference type="InterPro" id="IPR004342">
    <property type="entry name" value="EXS_C"/>
</dbReference>
<feature type="region of interest" description="Disordered" evidence="10">
    <location>
        <begin position="986"/>
        <end position="1028"/>
    </location>
</feature>
<accession>A0A5C7HHS4</accession>
<evidence type="ECO:0000256" key="8">
    <source>
        <dbReference type="ARBA" id="ARBA00023136"/>
    </source>
</evidence>
<evidence type="ECO:0000313" key="14">
    <source>
        <dbReference type="EMBL" id="TXG56551.1"/>
    </source>
</evidence>
<keyword evidence="4" id="KW-1003">Cell membrane</keyword>
<dbReference type="InterPro" id="IPR004331">
    <property type="entry name" value="SPX_dom"/>
</dbReference>
<keyword evidence="5" id="KW-0592">Phosphate transport</keyword>
<evidence type="ECO:0000256" key="2">
    <source>
        <dbReference type="ARBA" id="ARBA00009665"/>
    </source>
</evidence>
<comment type="caution">
    <text evidence="14">The sequence shown here is derived from an EMBL/GenBank/DDBJ whole genome shotgun (WGS) entry which is preliminary data.</text>
</comment>
<dbReference type="OrthoDB" id="9970435at2759"/>
<keyword evidence="6 11" id="KW-0812">Transmembrane</keyword>
<name>A0A5C7HHS4_9ROSI</name>
<keyword evidence="3" id="KW-0813">Transport</keyword>
<comment type="subcellular location">
    <subcellularLocation>
        <location evidence="1">Cell membrane</location>
        <topology evidence="1">Multi-pass membrane protein</topology>
    </subcellularLocation>
</comment>
<keyword evidence="8 11" id="KW-0472">Membrane</keyword>
<dbReference type="GO" id="GO:0005802">
    <property type="term" value="C:trans-Golgi network"/>
    <property type="evidence" value="ECO:0007669"/>
    <property type="project" value="TreeGrafter"/>
</dbReference>
<keyword evidence="15" id="KW-1185">Reference proteome</keyword>
<feature type="region of interest" description="Disordered" evidence="10">
    <location>
        <begin position="209"/>
        <end position="260"/>
    </location>
</feature>
<feature type="transmembrane region" description="Helical" evidence="11">
    <location>
        <begin position="1396"/>
        <end position="1412"/>
    </location>
</feature>